<reference evidence="1 2" key="1">
    <citation type="submission" date="2014-02" db="EMBL/GenBank/DDBJ databases">
        <title>The small core and large imbalanced accessory genome model reveals a collaborative survival strategy of Sorangium cellulosum strains in nature.</title>
        <authorList>
            <person name="Han K."/>
            <person name="Peng R."/>
            <person name="Blom J."/>
            <person name="Li Y.-Z."/>
        </authorList>
    </citation>
    <scope>NUCLEOTIDE SEQUENCE [LARGE SCALE GENOMIC DNA]</scope>
    <source>
        <strain evidence="1 2">So0157-25</strain>
    </source>
</reference>
<accession>A0A150PR99</accession>
<evidence type="ECO:0000313" key="2">
    <source>
        <dbReference type="Proteomes" id="UP000075420"/>
    </source>
</evidence>
<dbReference type="EMBL" id="JELY01000768">
    <property type="protein sequence ID" value="KYF58200.1"/>
    <property type="molecule type" value="Genomic_DNA"/>
</dbReference>
<organism evidence="1 2">
    <name type="scientific">Sorangium cellulosum</name>
    <name type="common">Polyangium cellulosum</name>
    <dbReference type="NCBI Taxonomy" id="56"/>
    <lineage>
        <taxon>Bacteria</taxon>
        <taxon>Pseudomonadati</taxon>
        <taxon>Myxococcota</taxon>
        <taxon>Polyangia</taxon>
        <taxon>Polyangiales</taxon>
        <taxon>Polyangiaceae</taxon>
        <taxon>Sorangium</taxon>
    </lineage>
</organism>
<dbReference type="AlphaFoldDB" id="A0A150PR99"/>
<dbReference type="Proteomes" id="UP000075420">
    <property type="component" value="Unassembled WGS sequence"/>
</dbReference>
<name>A0A150PR99_SORCE</name>
<sequence>MLAGCVAEPAEDTTEQDLLPAGVSRPAAALVECPQENCQEAELDMSDEADMGELENTTGGELANATDVSFKTQIPVDSRIRFVDKLGGEIFKVAVSGSQPPPDFAPRTEYWSRVKPLKVSVMTMESVGFSDSPGTPKYNKEFHDWLSKGNIITTAQETSPQQWILGTYESVAPKKALYWAVDPDEPSTKRIGLLLELGGQDELLSMTWYKKSQPSKGQIFNKVPSSLRFTLVPGSTLPSDIDQDATWYYFHCVTSPG</sequence>
<proteinExistence type="predicted"/>
<protein>
    <submittedName>
        <fullName evidence="1">Uncharacterized protein</fullName>
    </submittedName>
</protein>
<evidence type="ECO:0000313" key="1">
    <source>
        <dbReference type="EMBL" id="KYF58200.1"/>
    </source>
</evidence>
<comment type="caution">
    <text evidence="1">The sequence shown here is derived from an EMBL/GenBank/DDBJ whole genome shotgun (WGS) entry which is preliminary data.</text>
</comment>
<gene>
    <name evidence="1" type="ORF">BE08_36095</name>
</gene>